<reference evidence="4" key="3">
    <citation type="submission" date="2025-09" db="UniProtKB">
        <authorList>
            <consortium name="Ensembl"/>
        </authorList>
    </citation>
    <scope>IDENTIFICATION</scope>
</reference>
<sequence length="473" mass="53703">MHLLFPPGHLLRGRAGPEAWHNEAKATVQAAHQLRGRCWREALAQWRPLHPPGQPQETPYERRRRLQGWRFKLDVTEAGEMLEKPPEGPGITLWKSKMKPPPWVSQLPLPCFRDHCASQSNGLAARYASAVRLVVSRLHQALTELNEQAKRLNLARQRLDAALAKVRTALLTNQQSALVRGHRPPAEQAPDQVDALLRWERKELQRLKVKLERDMDMSEAHLKALGKCQHTLSMLCQERGQVLELLGQPLRMVLLEAERESWLSLSRPSSPFVVRNPTPEPSPVGPYTPGMAWPHLQAKGEGLWCGPQTWGLRGGVTHPCRDPACPPHLILCSLSGQERLYMALGGMRSTLNRCQRFHRELDITQGMTMGPESSQYLEAREKLTRPLVRVYQRHVGTQLPEAQILTQGSVQLERSMQKAAANVQQMQATQRHLRASIRDKQTGFHVDASIQRLRRRRMHPRSSLVEACQLLCS</sequence>
<dbReference type="Proteomes" id="UP000291020">
    <property type="component" value="Unassembled WGS sequence"/>
</dbReference>
<dbReference type="PANTHER" id="PTHR35081">
    <property type="entry name" value="COILED-COIL DOMAIN-CONTAINING PROTEIN 105"/>
    <property type="match status" value="1"/>
</dbReference>
<evidence type="ECO:0000313" key="4">
    <source>
        <dbReference type="Ensembl" id="ENSGAGP00000010442.1"/>
    </source>
</evidence>
<organism evidence="4 5">
    <name type="scientific">Gopherus agassizii</name>
    <name type="common">Agassiz's desert tortoise</name>
    <dbReference type="NCBI Taxonomy" id="38772"/>
    <lineage>
        <taxon>Eukaryota</taxon>
        <taxon>Metazoa</taxon>
        <taxon>Chordata</taxon>
        <taxon>Craniata</taxon>
        <taxon>Vertebrata</taxon>
        <taxon>Euteleostomi</taxon>
        <taxon>Archelosauria</taxon>
        <taxon>Testudinata</taxon>
        <taxon>Testudines</taxon>
        <taxon>Cryptodira</taxon>
        <taxon>Durocryptodira</taxon>
        <taxon>Testudinoidea</taxon>
        <taxon>Testudinidae</taxon>
        <taxon>Gopherus</taxon>
    </lineage>
</organism>
<keyword evidence="3" id="KW-0175">Coiled coil</keyword>
<dbReference type="Ensembl" id="ENSGAGT00000011985.1">
    <property type="protein sequence ID" value="ENSGAGP00000010442.1"/>
    <property type="gene ID" value="ENSGAGG00000008167.1"/>
</dbReference>
<keyword evidence="5" id="KW-1185">Reference proteome</keyword>
<protein>
    <submittedName>
        <fullName evidence="4">Uncharacterized protein</fullName>
    </submittedName>
</protein>
<name>A0A452H7B9_9SAUR</name>
<accession>A0A452H7B9</accession>
<evidence type="ECO:0000256" key="1">
    <source>
        <dbReference type="ARBA" id="ARBA00004496"/>
    </source>
</evidence>
<keyword evidence="2" id="KW-0963">Cytoplasm</keyword>
<proteinExistence type="predicted"/>
<dbReference type="GO" id="GO:0005737">
    <property type="term" value="C:cytoplasm"/>
    <property type="evidence" value="ECO:0007669"/>
    <property type="project" value="UniProtKB-SubCell"/>
</dbReference>
<dbReference type="STRING" id="38772.ENSGAGP00000010442"/>
<comment type="subcellular location">
    <subcellularLocation>
        <location evidence="1">Cytoplasm</location>
    </subcellularLocation>
</comment>
<reference evidence="5" key="1">
    <citation type="journal article" date="2017" name="PLoS ONE">
        <title>The Agassiz's desert tortoise genome provides a resource for the conservation of a threatened species.</title>
        <authorList>
            <person name="Tollis M."/>
            <person name="DeNardo D.F."/>
            <person name="Cornelius J.A."/>
            <person name="Dolby G.A."/>
            <person name="Edwards T."/>
            <person name="Henen B.T."/>
            <person name="Karl A.E."/>
            <person name="Murphy R.W."/>
            <person name="Kusumi K."/>
        </authorList>
    </citation>
    <scope>NUCLEOTIDE SEQUENCE [LARGE SCALE GENOMIC DNA]</scope>
</reference>
<evidence type="ECO:0000313" key="5">
    <source>
        <dbReference type="Proteomes" id="UP000291020"/>
    </source>
</evidence>
<dbReference type="AlphaFoldDB" id="A0A452H7B9"/>
<evidence type="ECO:0000256" key="2">
    <source>
        <dbReference type="ARBA" id="ARBA00022490"/>
    </source>
</evidence>
<dbReference type="PANTHER" id="PTHR35081:SF1">
    <property type="entry name" value="COILED-COIL DOMAIN-CONTAINING PROTEIN 105"/>
    <property type="match status" value="1"/>
</dbReference>
<dbReference type="InterPro" id="IPR038949">
    <property type="entry name" value="TEKTL1"/>
</dbReference>
<dbReference type="GO" id="GO:0005929">
    <property type="term" value="C:cilium"/>
    <property type="evidence" value="ECO:0007669"/>
    <property type="project" value="UniProtKB-ARBA"/>
</dbReference>
<reference evidence="4" key="2">
    <citation type="submission" date="2025-08" db="UniProtKB">
        <authorList>
            <consortium name="Ensembl"/>
        </authorList>
    </citation>
    <scope>IDENTIFICATION</scope>
</reference>
<evidence type="ECO:0000256" key="3">
    <source>
        <dbReference type="SAM" id="Coils"/>
    </source>
</evidence>
<feature type="coiled-coil region" evidence="3">
    <location>
        <begin position="135"/>
        <end position="165"/>
    </location>
</feature>
<dbReference type="Pfam" id="PF03148">
    <property type="entry name" value="Tektin"/>
    <property type="match status" value="1"/>
</dbReference>
<dbReference type="InterPro" id="IPR048256">
    <property type="entry name" value="Tektin-like"/>
</dbReference>